<dbReference type="EMBL" id="CAMPGE010009379">
    <property type="protein sequence ID" value="CAI2368245.1"/>
    <property type="molecule type" value="Genomic_DNA"/>
</dbReference>
<evidence type="ECO:0000313" key="2">
    <source>
        <dbReference type="Proteomes" id="UP001295684"/>
    </source>
</evidence>
<evidence type="ECO:0000313" key="1">
    <source>
        <dbReference type="EMBL" id="CAI2368245.1"/>
    </source>
</evidence>
<dbReference type="Proteomes" id="UP001295684">
    <property type="component" value="Unassembled WGS sequence"/>
</dbReference>
<gene>
    <name evidence="1" type="ORF">ECRASSUSDP1_LOCUS9536</name>
</gene>
<organism evidence="1 2">
    <name type="scientific">Euplotes crassus</name>
    <dbReference type="NCBI Taxonomy" id="5936"/>
    <lineage>
        <taxon>Eukaryota</taxon>
        <taxon>Sar</taxon>
        <taxon>Alveolata</taxon>
        <taxon>Ciliophora</taxon>
        <taxon>Intramacronucleata</taxon>
        <taxon>Spirotrichea</taxon>
        <taxon>Hypotrichia</taxon>
        <taxon>Euplotida</taxon>
        <taxon>Euplotidae</taxon>
        <taxon>Moneuplotes</taxon>
    </lineage>
</organism>
<dbReference type="AlphaFoldDB" id="A0AAD1XBJ9"/>
<accession>A0AAD1XBJ9</accession>
<sequence length="304" mass="35999">MQTSTRLPSSPFRKEYIKSLVQNQLKSKKFINFKSTFKNPKRSVENRRLQCESLARLRQKNSSVLVKRGKYDQFKDDKSIRSPSPNNFALKKSFKTSDFYLKNKNSLSKLSKKSLPNIFSMDDSEDNSRSKSIFIRKIQPFQAKIEKSTLRKIEEFNTKYKILDKSSKMHNFMQNMSYENPFYDTHTSCKKMSNELNLIRINNHSVQRKKQIEMGELVSNLKDKYVRKKKLVPPTMDEITRFNTYYTKQKLLFPSSKNNSPIKYKNYDHLSNAIYSKYNISDSLEANARKMNNKNPNREILIKR</sequence>
<name>A0AAD1XBJ9_EUPCR</name>
<keyword evidence="2" id="KW-1185">Reference proteome</keyword>
<proteinExistence type="predicted"/>
<reference evidence="1" key="1">
    <citation type="submission" date="2023-07" db="EMBL/GenBank/DDBJ databases">
        <authorList>
            <consortium name="AG Swart"/>
            <person name="Singh M."/>
            <person name="Singh A."/>
            <person name="Seah K."/>
            <person name="Emmerich C."/>
        </authorList>
    </citation>
    <scope>NUCLEOTIDE SEQUENCE</scope>
    <source>
        <strain evidence="1">DP1</strain>
    </source>
</reference>
<comment type="caution">
    <text evidence="1">The sequence shown here is derived from an EMBL/GenBank/DDBJ whole genome shotgun (WGS) entry which is preliminary data.</text>
</comment>
<protein>
    <submittedName>
        <fullName evidence="1">Uncharacterized protein</fullName>
    </submittedName>
</protein>